<accession>A0A4Y1ZF36</accession>
<protein>
    <submittedName>
        <fullName evidence="1">Uncharacterized protein</fullName>
    </submittedName>
</protein>
<evidence type="ECO:0000313" key="1">
    <source>
        <dbReference type="EMBL" id="GAY77088.1"/>
    </source>
</evidence>
<dbReference type="Proteomes" id="UP000319716">
    <property type="component" value="Unassembled WGS sequence"/>
</dbReference>
<organism evidence="1 2">
    <name type="scientific">Sporolactobacillus inulinus</name>
    <dbReference type="NCBI Taxonomy" id="2078"/>
    <lineage>
        <taxon>Bacteria</taxon>
        <taxon>Bacillati</taxon>
        <taxon>Bacillota</taxon>
        <taxon>Bacilli</taxon>
        <taxon>Bacillales</taxon>
        <taxon>Sporolactobacillaceae</taxon>
        <taxon>Sporolactobacillus</taxon>
    </lineage>
</organism>
<evidence type="ECO:0000313" key="2">
    <source>
        <dbReference type="Proteomes" id="UP000319716"/>
    </source>
</evidence>
<comment type="caution">
    <text evidence="1">The sequence shown here is derived from an EMBL/GenBank/DDBJ whole genome shotgun (WGS) entry which is preliminary data.</text>
</comment>
<sequence>MLCAQKCAVEAQLQVTEAALGLGSSAASPAALLHLIST</sequence>
<gene>
    <name evidence="1" type="ORF">NBRC111894_2642</name>
</gene>
<dbReference type="AlphaFoldDB" id="A0A4Y1ZF36"/>
<name>A0A4Y1ZF36_9BACL</name>
<proteinExistence type="predicted"/>
<reference evidence="1 2" key="1">
    <citation type="submission" date="2017-11" db="EMBL/GenBank/DDBJ databases">
        <title>Draft Genome Sequence of Sporolactobacillus inulinus NBRC 111894 Isolated from Koso, a Japanese Sugar-Vegetable Fermented Beverage.</title>
        <authorList>
            <person name="Chiou T.Y."/>
            <person name="Oshima K."/>
            <person name="Suda W."/>
            <person name="Hattori M."/>
            <person name="Takahashi T."/>
        </authorList>
    </citation>
    <scope>NUCLEOTIDE SEQUENCE [LARGE SCALE GENOMIC DNA]</scope>
    <source>
        <strain evidence="1 2">NBRC111894</strain>
    </source>
</reference>
<dbReference type="EMBL" id="BEXB01000021">
    <property type="protein sequence ID" value="GAY77088.1"/>
    <property type="molecule type" value="Genomic_DNA"/>
</dbReference>